<organism evidence="2 3">
    <name type="scientific">Thalassoglobus polymorphus</name>
    <dbReference type="NCBI Taxonomy" id="2527994"/>
    <lineage>
        <taxon>Bacteria</taxon>
        <taxon>Pseudomonadati</taxon>
        <taxon>Planctomycetota</taxon>
        <taxon>Planctomycetia</taxon>
        <taxon>Planctomycetales</taxon>
        <taxon>Planctomycetaceae</taxon>
        <taxon>Thalassoglobus</taxon>
    </lineage>
</organism>
<dbReference type="KEGG" id="tpol:Mal48_09070"/>
<protein>
    <recommendedName>
        <fullName evidence="4">PQ loop repeat protein</fullName>
    </recommendedName>
</protein>
<evidence type="ECO:0000256" key="1">
    <source>
        <dbReference type="SAM" id="Phobius"/>
    </source>
</evidence>
<reference evidence="2 3" key="1">
    <citation type="submission" date="2019-02" db="EMBL/GenBank/DDBJ databases">
        <title>Deep-cultivation of Planctomycetes and their phenomic and genomic characterization uncovers novel biology.</title>
        <authorList>
            <person name="Wiegand S."/>
            <person name="Jogler M."/>
            <person name="Boedeker C."/>
            <person name="Pinto D."/>
            <person name="Vollmers J."/>
            <person name="Rivas-Marin E."/>
            <person name="Kohn T."/>
            <person name="Peeters S.H."/>
            <person name="Heuer A."/>
            <person name="Rast P."/>
            <person name="Oberbeckmann S."/>
            <person name="Bunk B."/>
            <person name="Jeske O."/>
            <person name="Meyerdierks A."/>
            <person name="Storesund J.E."/>
            <person name="Kallscheuer N."/>
            <person name="Luecker S."/>
            <person name="Lage O.M."/>
            <person name="Pohl T."/>
            <person name="Merkel B.J."/>
            <person name="Hornburger P."/>
            <person name="Mueller R.-W."/>
            <person name="Bruemmer F."/>
            <person name="Labrenz M."/>
            <person name="Spormann A.M."/>
            <person name="Op den Camp H."/>
            <person name="Overmann J."/>
            <person name="Amann R."/>
            <person name="Jetten M.S.M."/>
            <person name="Mascher T."/>
            <person name="Medema M.H."/>
            <person name="Devos D.P."/>
            <person name="Kaster A.-K."/>
            <person name="Ovreas L."/>
            <person name="Rohde M."/>
            <person name="Galperin M.Y."/>
            <person name="Jogler C."/>
        </authorList>
    </citation>
    <scope>NUCLEOTIDE SEQUENCE [LARGE SCALE GENOMIC DNA]</scope>
    <source>
        <strain evidence="2 3">Mal48</strain>
    </source>
</reference>
<keyword evidence="1" id="KW-0812">Transmembrane</keyword>
<keyword evidence="1" id="KW-1133">Transmembrane helix</keyword>
<proteinExistence type="predicted"/>
<dbReference type="Proteomes" id="UP000315724">
    <property type="component" value="Chromosome"/>
</dbReference>
<name>A0A517QJ43_9PLAN</name>
<dbReference type="OrthoDB" id="963535at2"/>
<gene>
    <name evidence="2" type="ORF">Mal48_09070</name>
</gene>
<feature type="transmembrane region" description="Helical" evidence="1">
    <location>
        <begin position="67"/>
        <end position="85"/>
    </location>
</feature>
<evidence type="ECO:0000313" key="2">
    <source>
        <dbReference type="EMBL" id="QDT31672.1"/>
    </source>
</evidence>
<dbReference type="RefSeq" id="WP_145196427.1">
    <property type="nucleotide sequence ID" value="NZ_CP036267.1"/>
</dbReference>
<keyword evidence="1" id="KW-0472">Membrane</keyword>
<feature type="transmembrane region" description="Helical" evidence="1">
    <location>
        <begin position="38"/>
        <end position="55"/>
    </location>
</feature>
<keyword evidence="3" id="KW-1185">Reference proteome</keyword>
<dbReference type="EMBL" id="CP036267">
    <property type="protein sequence ID" value="QDT31672.1"/>
    <property type="molecule type" value="Genomic_DNA"/>
</dbReference>
<sequence>MFIDFLIGLFAANALPHYLIGRFDGRILGLFGYSARANIAYSFLCTAIALGLFQYKYGLESIADHGMLLGVLLVVFSFYGGWPIITRYLTSSGKT</sequence>
<accession>A0A517QJ43</accession>
<evidence type="ECO:0008006" key="4">
    <source>
        <dbReference type="Google" id="ProtNLM"/>
    </source>
</evidence>
<dbReference type="AlphaFoldDB" id="A0A517QJ43"/>
<evidence type="ECO:0000313" key="3">
    <source>
        <dbReference type="Proteomes" id="UP000315724"/>
    </source>
</evidence>